<keyword evidence="1" id="KW-0175">Coiled coil</keyword>
<dbReference type="EMBL" id="CAMXCT020006667">
    <property type="protein sequence ID" value="CAL1171347.1"/>
    <property type="molecule type" value="Genomic_DNA"/>
</dbReference>
<dbReference type="OrthoDB" id="469735at2759"/>
<evidence type="ECO:0000313" key="4">
    <source>
        <dbReference type="EMBL" id="CAL4805284.1"/>
    </source>
</evidence>
<dbReference type="EMBL" id="CAMXCT010006667">
    <property type="protein sequence ID" value="CAI4017972.1"/>
    <property type="molecule type" value="Genomic_DNA"/>
</dbReference>
<feature type="region of interest" description="Disordered" evidence="2">
    <location>
        <begin position="1"/>
        <end position="28"/>
    </location>
</feature>
<gene>
    <name evidence="3" type="ORF">C1SCF055_LOCUS42576</name>
</gene>
<accession>A0A9P1GNB5</accession>
<protein>
    <submittedName>
        <fullName evidence="3">Uncharacterized protein</fullName>
    </submittedName>
</protein>
<reference evidence="4 5" key="2">
    <citation type="submission" date="2024-05" db="EMBL/GenBank/DDBJ databases">
        <authorList>
            <person name="Chen Y."/>
            <person name="Shah S."/>
            <person name="Dougan E. K."/>
            <person name="Thang M."/>
            <person name="Chan C."/>
        </authorList>
    </citation>
    <scope>NUCLEOTIDE SEQUENCE [LARGE SCALE GENOMIC DNA]</scope>
</reference>
<evidence type="ECO:0000313" key="3">
    <source>
        <dbReference type="EMBL" id="CAI4017972.1"/>
    </source>
</evidence>
<organism evidence="3">
    <name type="scientific">Cladocopium goreaui</name>
    <dbReference type="NCBI Taxonomy" id="2562237"/>
    <lineage>
        <taxon>Eukaryota</taxon>
        <taxon>Sar</taxon>
        <taxon>Alveolata</taxon>
        <taxon>Dinophyceae</taxon>
        <taxon>Suessiales</taxon>
        <taxon>Symbiodiniaceae</taxon>
        <taxon>Cladocopium</taxon>
    </lineage>
</organism>
<feature type="coiled-coil region" evidence="1">
    <location>
        <begin position="499"/>
        <end position="526"/>
    </location>
</feature>
<keyword evidence="5" id="KW-1185">Reference proteome</keyword>
<comment type="caution">
    <text evidence="3">The sequence shown here is derived from an EMBL/GenBank/DDBJ whole genome shotgun (WGS) entry which is preliminary data.</text>
</comment>
<reference evidence="3" key="1">
    <citation type="submission" date="2022-10" db="EMBL/GenBank/DDBJ databases">
        <authorList>
            <person name="Chen Y."/>
            <person name="Dougan E. K."/>
            <person name="Chan C."/>
            <person name="Rhodes N."/>
            <person name="Thang M."/>
        </authorList>
    </citation>
    <scope>NUCLEOTIDE SEQUENCE</scope>
</reference>
<evidence type="ECO:0000256" key="2">
    <source>
        <dbReference type="SAM" id="MobiDB-lite"/>
    </source>
</evidence>
<feature type="compositionally biased region" description="Basic residues" evidence="2">
    <location>
        <begin position="942"/>
        <end position="961"/>
    </location>
</feature>
<dbReference type="EMBL" id="CAMXCT030006667">
    <property type="protein sequence ID" value="CAL4805284.1"/>
    <property type="molecule type" value="Genomic_DNA"/>
</dbReference>
<proteinExistence type="predicted"/>
<name>A0A9P1GNB5_9DINO</name>
<sequence length="1300" mass="142698">MAPKGAKRAAAEQASLPEATAGKKKIKGKSSAAVQDSSLIASLTTSGCPGASTQAVALNGATWTQHLENVRVFKEQCVSQDAVLLCPGKNSFGQAYDEKLALESLKREGKYLCLMNALWLDQSFSATPQIPISQGAIDQVKAHWFSEPNGLDQQQVTVGVLQQEVDSKKVPAFGTWKRLSAEESVIAFFEAAGAEARNVEAGAQDDQLQKWLTHCLACPVLIRVVADSQEMEWVAQQLREDQTQLSFLARTPTQRIFDVMQKREAMGVAYTPEALLDLYDKKLKLSAKSEKLTKGFLGHASLVMDRALCHDSILKVILAEESTGKSLWDSVSKLHAMVAKSSRFEEVSWLFVHMHDAKICGYLDGEVSVRQLNGQGATGGKGLCDLVLFKMRFRDYFVGDFFLLTEAKEMPEKYRQALKDLFSSHENLRAKVGFPNSPGDLSWKAGWTRSADHCLQLIQDSVFGTVFDDNLKAAMVAGKGPLDTLNLDTKLGERFVEFKNSLRKELDEARAEASAAARAEAQDEKEDVDVAAGKPVRSMAYKAFLADVQSKIGEIKKEEVLEQIQFYEDKARNLMSSNVQLFVFEPSETQLGAYFDKAAACQVRGSGSQWVGVLLDPAQWGESVTNPHIRVCPLNQAYLKTFLASVVKSRDRQQLSLHNRDLFFYFDSFLAGNLSKVLGSFQTPAGDALSKSSFTVFVSYDEESLRQRRQYIKANSTTFQQVEQLTLVTAEPFGDAMTKQNRKLYKGSNFGNKIGDVMLDSPKTLWSMTLKDKVTLFGKYRVAVGGRTAGEAESHRGVSTRKMTTEEPVFWHSRPVNLCVELLCSYNLAAMVDAGAGDGNMALACALSRLPYVGLCLTEEHQTQVQERIVTEIMLRMLSSAETVYEPKLAASLGGDRASRSSQTSAAPAATTVGASTGSTPSNPVPSSGSGSSGTEAAAKSAARKVQKRPSLKGSRSRAAKAKTTLLPAQPEVQLLPVQPASSVAEVTLVSDCSGLCTEGPAVRVNLPPAVTVKHVYTSEIEQKFRAFITQFVQPQRLENNMENTRDLALSNTVRKNLQQFQNYLDRNPAKQHRDFIVDTGGSKASWMEDKRLARNIFIARGILSACVLAPSQSGLNRRRRSSMAAPRPASASPQGVLAKAELELGIQAFLQKCDPGLKEKADFELENARECLLFSRPFFAEDKLKSVSLTKAILFLTTLQNALKYPETELQDVPWKADSYNGNALVESFQEKVVACTALKSKAALEKKADEVESAAKFIARALDTIKETIPQTAALHGSVVCLDDLYVHLEFRFANMDP</sequence>
<evidence type="ECO:0000256" key="1">
    <source>
        <dbReference type="SAM" id="Coils"/>
    </source>
</evidence>
<dbReference type="Proteomes" id="UP001152797">
    <property type="component" value="Unassembled WGS sequence"/>
</dbReference>
<feature type="compositionally biased region" description="Low complexity" evidence="2">
    <location>
        <begin position="900"/>
        <end position="941"/>
    </location>
</feature>
<feature type="region of interest" description="Disordered" evidence="2">
    <location>
        <begin position="895"/>
        <end position="965"/>
    </location>
</feature>
<evidence type="ECO:0000313" key="5">
    <source>
        <dbReference type="Proteomes" id="UP001152797"/>
    </source>
</evidence>